<sequence length="243" mass="27579">MYRVLIISLSILLSNFSYALLKVGTTGDYTPFSIYNQKDDSYRGKDIQLIKQFAKSNNENIKFVKTSWKVSSGDLKSNKFDVFVGGMSINSTRKKEFLFSTPLISFNKAGMTQCKNLSKYKSFDDIDNPQSLVIENRGGTNEGIALAKLTQAKLLIINDNKQAINSLIEGVDGIHPDIMFTDSVEIDYQHSINPKLCQIPIDFDNNISYKAFMFNKNHKGKTLANKFNKWLKNNPKVLKNYQS</sequence>
<dbReference type="InterPro" id="IPR001638">
    <property type="entry name" value="Solute-binding_3/MltF_N"/>
</dbReference>
<evidence type="ECO:0000313" key="7">
    <source>
        <dbReference type="Proteomes" id="UP000251120"/>
    </source>
</evidence>
<evidence type="ECO:0000256" key="3">
    <source>
        <dbReference type="SAM" id="SignalP"/>
    </source>
</evidence>
<dbReference type="EMBL" id="CP043424">
    <property type="protein sequence ID" value="QIW12742.1"/>
    <property type="molecule type" value="Genomic_DNA"/>
</dbReference>
<dbReference type="AlphaFoldDB" id="A0A2Z4Y0B8"/>
<reference evidence="6 8" key="2">
    <citation type="submission" date="2019-08" db="EMBL/GenBank/DDBJ databases">
        <title>Complete genome sequences of Francisella adeliensis (FSC1325 and FSC1326).</title>
        <authorList>
            <person name="Ohrman C."/>
            <person name="Uneklint I."/>
            <person name="Vallesi A."/>
            <person name="Karlsson L."/>
            <person name="Sjodin A."/>
        </authorList>
    </citation>
    <scope>NUCLEOTIDE SEQUENCE [LARGE SCALE GENOMIC DNA]</scope>
    <source>
        <strain evidence="6 8">FSC1325</strain>
    </source>
</reference>
<dbReference type="Proteomes" id="UP000251120">
    <property type="component" value="Chromosome"/>
</dbReference>
<dbReference type="KEGG" id="fad:CDH04_08840"/>
<dbReference type="Pfam" id="PF00497">
    <property type="entry name" value="SBP_bac_3"/>
    <property type="match status" value="1"/>
</dbReference>
<comment type="similarity">
    <text evidence="1">Belongs to the bacterial solute-binding protein 3 family.</text>
</comment>
<accession>A0A2Z4Y0B8</accession>
<feature type="chain" id="PRO_5016450599" evidence="3">
    <location>
        <begin position="20"/>
        <end position="243"/>
    </location>
</feature>
<dbReference type="RefSeq" id="WP_112870671.1">
    <property type="nucleotide sequence ID" value="NZ_CP021781.1"/>
</dbReference>
<feature type="domain" description="Solute-binding protein family 3/N-terminal" evidence="4">
    <location>
        <begin position="20"/>
        <end position="242"/>
    </location>
</feature>
<evidence type="ECO:0000313" key="5">
    <source>
        <dbReference type="EMBL" id="AXA34494.1"/>
    </source>
</evidence>
<dbReference type="EMBL" id="CP021781">
    <property type="protein sequence ID" value="AXA34494.1"/>
    <property type="molecule type" value="Genomic_DNA"/>
</dbReference>
<dbReference type="PANTHER" id="PTHR35936">
    <property type="entry name" value="MEMBRANE-BOUND LYTIC MUREIN TRANSGLYCOSYLASE F"/>
    <property type="match status" value="1"/>
</dbReference>
<evidence type="ECO:0000256" key="1">
    <source>
        <dbReference type="ARBA" id="ARBA00010333"/>
    </source>
</evidence>
<keyword evidence="2 3" id="KW-0732">Signal</keyword>
<evidence type="ECO:0000256" key="2">
    <source>
        <dbReference type="ARBA" id="ARBA00022729"/>
    </source>
</evidence>
<proteinExistence type="inferred from homology"/>
<evidence type="ECO:0000313" key="6">
    <source>
        <dbReference type="EMBL" id="QIW12742.1"/>
    </source>
</evidence>
<name>A0A2Z4Y0B8_9GAMM</name>
<feature type="signal peptide" evidence="3">
    <location>
        <begin position="1"/>
        <end position="19"/>
    </location>
</feature>
<gene>
    <name evidence="5" type="ORF">CDH04_08840</name>
    <name evidence="6" type="ORF">FZC43_08845</name>
</gene>
<evidence type="ECO:0000313" key="8">
    <source>
        <dbReference type="Proteomes" id="UP000681131"/>
    </source>
</evidence>
<reference evidence="5 7" key="1">
    <citation type="submission" date="2017-06" db="EMBL/GenBank/DDBJ databases">
        <title>Complete genome of Francisella adeliensis.</title>
        <authorList>
            <person name="Vallesi A."/>
            <person name="Sjodin A."/>
        </authorList>
    </citation>
    <scope>NUCLEOTIDE SEQUENCE [LARGE SCALE GENOMIC DNA]</scope>
    <source>
        <strain evidence="5 7">FDC440</strain>
    </source>
</reference>
<dbReference type="Proteomes" id="UP000681131">
    <property type="component" value="Chromosome"/>
</dbReference>
<protein>
    <submittedName>
        <fullName evidence="5">Cyclohexadienyl dehydratase</fullName>
    </submittedName>
    <submittedName>
        <fullName evidence="6">Transporter substrate-binding domain-containing protein</fullName>
    </submittedName>
</protein>
<dbReference type="OrthoDB" id="7708309at2"/>
<dbReference type="Gene3D" id="3.40.190.10">
    <property type="entry name" value="Periplasmic binding protein-like II"/>
    <property type="match status" value="2"/>
</dbReference>
<dbReference type="SUPFAM" id="SSF53850">
    <property type="entry name" value="Periplasmic binding protein-like II"/>
    <property type="match status" value="1"/>
</dbReference>
<organism evidence="5 7">
    <name type="scientific">Francisella adeliensis</name>
    <dbReference type="NCBI Taxonomy" id="2007306"/>
    <lineage>
        <taxon>Bacteria</taxon>
        <taxon>Pseudomonadati</taxon>
        <taxon>Pseudomonadota</taxon>
        <taxon>Gammaproteobacteria</taxon>
        <taxon>Thiotrichales</taxon>
        <taxon>Francisellaceae</taxon>
        <taxon>Francisella</taxon>
    </lineage>
</organism>
<dbReference type="PANTHER" id="PTHR35936:SF19">
    <property type="entry name" value="AMINO-ACID-BINDING PROTEIN YXEM-RELATED"/>
    <property type="match status" value="1"/>
</dbReference>
<evidence type="ECO:0000259" key="4">
    <source>
        <dbReference type="SMART" id="SM00062"/>
    </source>
</evidence>
<dbReference type="SMART" id="SM00062">
    <property type="entry name" value="PBPb"/>
    <property type="match status" value="1"/>
</dbReference>
<keyword evidence="8" id="KW-1185">Reference proteome</keyword>